<dbReference type="EMBL" id="BTSX01000002">
    <property type="protein sequence ID" value="GMS82353.1"/>
    <property type="molecule type" value="Genomic_DNA"/>
</dbReference>
<sequence>HCASHSGCQHTSIVDGVGLVVIRDLYFFNRQLRLDHRFDHRRHDFRVRAHLCCGRVVRLAHEEQGSGTSR</sequence>
<dbReference type="Proteomes" id="UP001432027">
    <property type="component" value="Unassembled WGS sequence"/>
</dbReference>
<dbReference type="AlphaFoldDB" id="A0AAV5SH26"/>
<feature type="non-terminal residue" evidence="1">
    <location>
        <position position="1"/>
    </location>
</feature>
<evidence type="ECO:0000313" key="2">
    <source>
        <dbReference type="Proteomes" id="UP001432027"/>
    </source>
</evidence>
<name>A0AAV5SH26_9BILA</name>
<keyword evidence="2" id="KW-1185">Reference proteome</keyword>
<comment type="caution">
    <text evidence="1">The sequence shown here is derived from an EMBL/GenBank/DDBJ whole genome shotgun (WGS) entry which is preliminary data.</text>
</comment>
<protein>
    <submittedName>
        <fullName evidence="1">Uncharacterized protein</fullName>
    </submittedName>
</protein>
<feature type="non-terminal residue" evidence="1">
    <location>
        <position position="70"/>
    </location>
</feature>
<proteinExistence type="predicted"/>
<evidence type="ECO:0000313" key="1">
    <source>
        <dbReference type="EMBL" id="GMS82353.1"/>
    </source>
</evidence>
<organism evidence="1 2">
    <name type="scientific">Pristionchus entomophagus</name>
    <dbReference type="NCBI Taxonomy" id="358040"/>
    <lineage>
        <taxon>Eukaryota</taxon>
        <taxon>Metazoa</taxon>
        <taxon>Ecdysozoa</taxon>
        <taxon>Nematoda</taxon>
        <taxon>Chromadorea</taxon>
        <taxon>Rhabditida</taxon>
        <taxon>Rhabditina</taxon>
        <taxon>Diplogasteromorpha</taxon>
        <taxon>Diplogasteroidea</taxon>
        <taxon>Neodiplogasteridae</taxon>
        <taxon>Pristionchus</taxon>
    </lineage>
</organism>
<reference evidence="1" key="1">
    <citation type="submission" date="2023-10" db="EMBL/GenBank/DDBJ databases">
        <title>Genome assembly of Pristionchus species.</title>
        <authorList>
            <person name="Yoshida K."/>
            <person name="Sommer R.J."/>
        </authorList>
    </citation>
    <scope>NUCLEOTIDE SEQUENCE</scope>
    <source>
        <strain evidence="1">RS0144</strain>
    </source>
</reference>
<accession>A0AAV5SH26</accession>
<gene>
    <name evidence="1" type="ORF">PENTCL1PPCAC_4528</name>
</gene>